<dbReference type="AlphaFoldDB" id="A0A409XWH3"/>
<dbReference type="Proteomes" id="UP000283269">
    <property type="component" value="Unassembled WGS sequence"/>
</dbReference>
<organism evidence="2 3">
    <name type="scientific">Psilocybe cyanescens</name>
    <dbReference type="NCBI Taxonomy" id="93625"/>
    <lineage>
        <taxon>Eukaryota</taxon>
        <taxon>Fungi</taxon>
        <taxon>Dikarya</taxon>
        <taxon>Basidiomycota</taxon>
        <taxon>Agaricomycotina</taxon>
        <taxon>Agaricomycetes</taxon>
        <taxon>Agaricomycetidae</taxon>
        <taxon>Agaricales</taxon>
        <taxon>Agaricineae</taxon>
        <taxon>Strophariaceae</taxon>
        <taxon>Psilocybe</taxon>
    </lineage>
</organism>
<proteinExistence type="predicted"/>
<gene>
    <name evidence="2" type="ORF">CVT25_004592</name>
</gene>
<keyword evidence="3" id="KW-1185">Reference proteome</keyword>
<reference evidence="2 3" key="1">
    <citation type="journal article" date="2018" name="Evol. Lett.">
        <title>Horizontal gene cluster transfer increased hallucinogenic mushroom diversity.</title>
        <authorList>
            <person name="Reynolds H.T."/>
            <person name="Vijayakumar V."/>
            <person name="Gluck-Thaler E."/>
            <person name="Korotkin H.B."/>
            <person name="Matheny P.B."/>
            <person name="Slot J.C."/>
        </authorList>
    </citation>
    <scope>NUCLEOTIDE SEQUENCE [LARGE SCALE GENOMIC DNA]</scope>
    <source>
        <strain evidence="2 3">2631</strain>
    </source>
</reference>
<evidence type="ECO:0000256" key="1">
    <source>
        <dbReference type="SAM" id="MobiDB-lite"/>
    </source>
</evidence>
<accession>A0A409XWH3</accession>
<sequence length="230" mass="24217">MGGWRNTRGFTYAIAYLPPHQPSAPSTTVADVDYPMGISNQSSGPLTAADGLVVSTTIAAGHVHQDNGSSTIGPDHASSTSPLASFTSTLALFESLPRMQSVSSSAGVGSMIHGNVNGSVKGTDKDKENDKDIESDKERQLTPHKTMFQLSRDDDNDDDDDLSVEEGCHGHNTMTKAKSKLLRDADSIPFRGRGHGHPAPRPPAAAAAHKGAVVVRPAGHAVPHAVIHQF</sequence>
<feature type="compositionally biased region" description="Acidic residues" evidence="1">
    <location>
        <begin position="154"/>
        <end position="164"/>
    </location>
</feature>
<evidence type="ECO:0000313" key="2">
    <source>
        <dbReference type="EMBL" id="PPQ95093.1"/>
    </source>
</evidence>
<comment type="caution">
    <text evidence="2">The sequence shown here is derived from an EMBL/GenBank/DDBJ whole genome shotgun (WGS) entry which is preliminary data.</text>
</comment>
<dbReference type="InParanoid" id="A0A409XWH3"/>
<feature type="compositionally biased region" description="Basic and acidic residues" evidence="1">
    <location>
        <begin position="122"/>
        <end position="141"/>
    </location>
</feature>
<evidence type="ECO:0000313" key="3">
    <source>
        <dbReference type="Proteomes" id="UP000283269"/>
    </source>
</evidence>
<feature type="region of interest" description="Disordered" evidence="1">
    <location>
        <begin position="105"/>
        <end position="170"/>
    </location>
</feature>
<protein>
    <submittedName>
        <fullName evidence="2">Uncharacterized protein</fullName>
    </submittedName>
</protein>
<name>A0A409XWH3_PSICY</name>
<dbReference type="EMBL" id="NHYD01000107">
    <property type="protein sequence ID" value="PPQ95093.1"/>
    <property type="molecule type" value="Genomic_DNA"/>
</dbReference>